<feature type="region of interest" description="Disordered" evidence="1">
    <location>
        <begin position="330"/>
        <end position="359"/>
    </location>
</feature>
<name>A0ABD0J6Y2_9CAEN</name>
<evidence type="ECO:0000313" key="4">
    <source>
        <dbReference type="EMBL" id="KAK7462036.1"/>
    </source>
</evidence>
<dbReference type="Proteomes" id="UP001519460">
    <property type="component" value="Unassembled WGS sequence"/>
</dbReference>
<evidence type="ECO:0000256" key="2">
    <source>
        <dbReference type="SAM" id="Phobius"/>
    </source>
</evidence>
<feature type="signal peptide" evidence="3">
    <location>
        <begin position="1"/>
        <end position="28"/>
    </location>
</feature>
<gene>
    <name evidence="4" type="ORF">BaRGS_00038565</name>
</gene>
<keyword evidence="2" id="KW-1133">Transmembrane helix</keyword>
<comment type="caution">
    <text evidence="4">The sequence shown here is derived from an EMBL/GenBank/DDBJ whole genome shotgun (WGS) entry which is preliminary data.</text>
</comment>
<dbReference type="EMBL" id="JACVVK020000627">
    <property type="protein sequence ID" value="KAK7462036.1"/>
    <property type="molecule type" value="Genomic_DNA"/>
</dbReference>
<proteinExistence type="predicted"/>
<evidence type="ECO:0000313" key="5">
    <source>
        <dbReference type="Proteomes" id="UP001519460"/>
    </source>
</evidence>
<sequence length="373" mass="41493">MVSSEARLQLLIMMVFAMLHMRNGQAQGEDCIPKRTTVVKWAWKRTESPPGCDDKCQPMNPETVCTTNKDRDRCWQAMTVDDVLEMYDLCYSHGPTGEKCSHLLSKFQGYKTECLKGVVRDPCEDWDDLGVTTLSLLRTWNPGGPQNLQCTCSIQSSEGQLYQFTGLNVYSTNGVTLDDPLTLKIVTATHPGFDFKLAARPSRHAGTFQSFSAVFGALQVDTAVARQILTVNGLITTTLFGLRKTAWILVGSAGGTAFVVLVFIVASVLCKRNKNRQSGRFVPEELNEMTTNTRVVPEDQDHYSRVADRNTAATSHIYMEIDQNLIPDWSPGKLEDVATPPETHRGQSGHPDTIPVHIETDSDGYLLPFTRRT</sequence>
<keyword evidence="5" id="KW-1185">Reference proteome</keyword>
<accession>A0ABD0J6Y2</accession>
<evidence type="ECO:0000256" key="1">
    <source>
        <dbReference type="SAM" id="MobiDB-lite"/>
    </source>
</evidence>
<feature type="transmembrane region" description="Helical" evidence="2">
    <location>
        <begin position="246"/>
        <end position="270"/>
    </location>
</feature>
<dbReference type="AlphaFoldDB" id="A0ABD0J6Y2"/>
<keyword evidence="2" id="KW-0812">Transmembrane</keyword>
<organism evidence="4 5">
    <name type="scientific">Batillaria attramentaria</name>
    <dbReference type="NCBI Taxonomy" id="370345"/>
    <lineage>
        <taxon>Eukaryota</taxon>
        <taxon>Metazoa</taxon>
        <taxon>Spiralia</taxon>
        <taxon>Lophotrochozoa</taxon>
        <taxon>Mollusca</taxon>
        <taxon>Gastropoda</taxon>
        <taxon>Caenogastropoda</taxon>
        <taxon>Sorbeoconcha</taxon>
        <taxon>Cerithioidea</taxon>
        <taxon>Batillariidae</taxon>
        <taxon>Batillaria</taxon>
    </lineage>
</organism>
<feature type="chain" id="PRO_5044881776" evidence="3">
    <location>
        <begin position="29"/>
        <end position="373"/>
    </location>
</feature>
<reference evidence="4 5" key="1">
    <citation type="journal article" date="2023" name="Sci. Data">
        <title>Genome assembly of the Korean intertidal mud-creeper Batillaria attramentaria.</title>
        <authorList>
            <person name="Patra A.K."/>
            <person name="Ho P.T."/>
            <person name="Jun S."/>
            <person name="Lee S.J."/>
            <person name="Kim Y."/>
            <person name="Won Y.J."/>
        </authorList>
    </citation>
    <scope>NUCLEOTIDE SEQUENCE [LARGE SCALE GENOMIC DNA]</scope>
    <source>
        <strain evidence="4">Wonlab-2016</strain>
    </source>
</reference>
<keyword evidence="3" id="KW-0732">Signal</keyword>
<protein>
    <submittedName>
        <fullName evidence="4">Uncharacterized protein</fullName>
    </submittedName>
</protein>
<keyword evidence="2" id="KW-0472">Membrane</keyword>
<evidence type="ECO:0000256" key="3">
    <source>
        <dbReference type="SAM" id="SignalP"/>
    </source>
</evidence>